<sequence>MRDQWGSFCDRAAYLISQRAYDGWSLFAIVIVGALVSTLALSIWFNRSGEPYWLVATAFLCIAATQVIFWLLTFPTNKATHNWTVLPEGWGTPRYQWEYSHAASAILNFVALFVLLLSVLGKD</sequence>
<evidence type="ECO:0000256" key="1">
    <source>
        <dbReference type="SAM" id="Phobius"/>
    </source>
</evidence>
<evidence type="ECO:0000313" key="2">
    <source>
        <dbReference type="EMBL" id="MBB3149014.1"/>
    </source>
</evidence>
<dbReference type="Proteomes" id="UP000554520">
    <property type="component" value="Unassembled WGS sequence"/>
</dbReference>
<comment type="caution">
    <text evidence="2">The sequence shown here is derived from an EMBL/GenBank/DDBJ whole genome shotgun (WGS) entry which is preliminary data.</text>
</comment>
<dbReference type="EMBL" id="JACHXN010000025">
    <property type="protein sequence ID" value="MBB3149014.1"/>
    <property type="molecule type" value="Genomic_DNA"/>
</dbReference>
<dbReference type="RefSeq" id="WP_112531757.1">
    <property type="nucleotide sequence ID" value="NZ_JACHXN010000025.1"/>
</dbReference>
<proteinExistence type="predicted"/>
<feature type="transmembrane region" description="Helical" evidence="1">
    <location>
        <begin position="99"/>
        <end position="120"/>
    </location>
</feature>
<protein>
    <recommendedName>
        <fullName evidence="4">DUF1772 domain-containing protein</fullName>
    </recommendedName>
</protein>
<evidence type="ECO:0000313" key="3">
    <source>
        <dbReference type="Proteomes" id="UP000554520"/>
    </source>
</evidence>
<evidence type="ECO:0008006" key="4">
    <source>
        <dbReference type="Google" id="ProtNLM"/>
    </source>
</evidence>
<keyword evidence="1" id="KW-0472">Membrane</keyword>
<reference evidence="2 3" key="1">
    <citation type="submission" date="2020-08" db="EMBL/GenBank/DDBJ databases">
        <title>Genomic Encyclopedia of Type Strains, Phase III (KMG-III): the genomes of soil and plant-associated and newly described type strains.</title>
        <authorList>
            <person name="Whitman W."/>
        </authorList>
    </citation>
    <scope>NUCLEOTIDE SEQUENCE [LARGE SCALE GENOMIC DNA]</scope>
    <source>
        <strain evidence="2 3">CECT 7015</strain>
    </source>
</reference>
<name>A0A839UGR9_9HYPH</name>
<organism evidence="2 3">
    <name type="scientific">Phyllobacterium trifolii</name>
    <dbReference type="NCBI Taxonomy" id="300193"/>
    <lineage>
        <taxon>Bacteria</taxon>
        <taxon>Pseudomonadati</taxon>
        <taxon>Pseudomonadota</taxon>
        <taxon>Alphaproteobacteria</taxon>
        <taxon>Hyphomicrobiales</taxon>
        <taxon>Phyllobacteriaceae</taxon>
        <taxon>Phyllobacterium</taxon>
    </lineage>
</organism>
<feature type="transmembrane region" description="Helical" evidence="1">
    <location>
        <begin position="24"/>
        <end position="45"/>
    </location>
</feature>
<gene>
    <name evidence="2" type="ORF">FHS21_005462</name>
</gene>
<accession>A0A839UGR9</accession>
<keyword evidence="1" id="KW-0812">Transmembrane</keyword>
<keyword evidence="1" id="KW-1133">Transmembrane helix</keyword>
<feature type="transmembrane region" description="Helical" evidence="1">
    <location>
        <begin position="52"/>
        <end position="72"/>
    </location>
</feature>
<keyword evidence="3" id="KW-1185">Reference proteome</keyword>
<dbReference type="AlphaFoldDB" id="A0A839UGR9"/>